<comment type="caution">
    <text evidence="5">The sequence shown here is derived from an EMBL/GenBank/DDBJ whole genome shotgun (WGS) entry which is preliminary data.</text>
</comment>
<dbReference type="Proteomes" id="UP000633219">
    <property type="component" value="Unassembled WGS sequence"/>
</dbReference>
<dbReference type="Gene3D" id="3.30.1450.10">
    <property type="match status" value="1"/>
</dbReference>
<organism evidence="5 6">
    <name type="scientific">Rhizobium setariae</name>
    <dbReference type="NCBI Taxonomy" id="2801340"/>
    <lineage>
        <taxon>Bacteria</taxon>
        <taxon>Pseudomonadati</taxon>
        <taxon>Pseudomonadota</taxon>
        <taxon>Alphaproteobacteria</taxon>
        <taxon>Hyphomicrobiales</taxon>
        <taxon>Rhizobiaceae</taxon>
        <taxon>Rhizobium/Agrobacterium group</taxon>
        <taxon>Rhizobium</taxon>
    </lineage>
</organism>
<dbReference type="InterPro" id="IPR037873">
    <property type="entry name" value="BamE-like"/>
</dbReference>
<evidence type="ECO:0000256" key="2">
    <source>
        <dbReference type="ARBA" id="ARBA00023136"/>
    </source>
</evidence>
<evidence type="ECO:0000313" key="6">
    <source>
        <dbReference type="Proteomes" id="UP000633219"/>
    </source>
</evidence>
<proteinExistence type="predicted"/>
<dbReference type="EMBL" id="JAEQNC010000002">
    <property type="protein sequence ID" value="MBL0371334.1"/>
    <property type="molecule type" value="Genomic_DNA"/>
</dbReference>
<dbReference type="PANTHER" id="PTHR37482:SF1">
    <property type="entry name" value="OUTER MEMBRANE PROTEIN ASSEMBLY FACTOR BAME"/>
    <property type="match status" value="1"/>
</dbReference>
<dbReference type="InterPro" id="IPR026592">
    <property type="entry name" value="BamE"/>
</dbReference>
<protein>
    <submittedName>
        <fullName evidence="5">Outer membrane protein assembly factor BamE</fullName>
    </submittedName>
</protein>
<dbReference type="GO" id="GO:0051205">
    <property type="term" value="P:protein insertion into membrane"/>
    <property type="evidence" value="ECO:0007669"/>
    <property type="project" value="TreeGrafter"/>
</dbReference>
<dbReference type="GO" id="GO:0030674">
    <property type="term" value="F:protein-macromolecule adaptor activity"/>
    <property type="evidence" value="ECO:0007669"/>
    <property type="project" value="TreeGrafter"/>
</dbReference>
<evidence type="ECO:0000256" key="1">
    <source>
        <dbReference type="ARBA" id="ARBA00022729"/>
    </source>
</evidence>
<name>A0A937CMV1_9HYPH</name>
<dbReference type="GO" id="GO:0043165">
    <property type="term" value="P:Gram-negative-bacterium-type cell outer membrane assembly"/>
    <property type="evidence" value="ECO:0007669"/>
    <property type="project" value="TreeGrafter"/>
</dbReference>
<accession>A0A937CMV1</accession>
<dbReference type="Pfam" id="PF04355">
    <property type="entry name" value="BamE"/>
    <property type="match status" value="1"/>
</dbReference>
<evidence type="ECO:0000313" key="5">
    <source>
        <dbReference type="EMBL" id="MBL0371334.1"/>
    </source>
</evidence>
<gene>
    <name evidence="5" type="ORF">JJB09_04775</name>
</gene>
<feature type="domain" description="Outer membrane protein assembly factor BamE" evidence="4">
    <location>
        <begin position="41"/>
        <end position="114"/>
    </location>
</feature>
<dbReference type="PROSITE" id="PS51257">
    <property type="entry name" value="PROKAR_LIPOPROTEIN"/>
    <property type="match status" value="1"/>
</dbReference>
<keyword evidence="6" id="KW-1185">Reference proteome</keyword>
<evidence type="ECO:0000256" key="3">
    <source>
        <dbReference type="ARBA" id="ARBA00023237"/>
    </source>
</evidence>
<sequence>MSLRIEFQQPRAKRAHGVFLAVLMGTAVISGCSTSEVIHNGYVIDKQTLALAPVGSSREQVLMSLGSPSATATFDTEVFYYISQTRKRAVAFMKPTLVEQNILAVYFNKDGEVDRLANYALQDGRVVDMISRTTPTGGTELSFIMRLLKGGVNPAAAAQQLLGSNQNRRY</sequence>
<reference evidence="5" key="1">
    <citation type="submission" date="2021-01" db="EMBL/GenBank/DDBJ databases">
        <title>Rhizobium sp. strain KVB221 16S ribosomal RNA gene Genome sequencing and assembly.</title>
        <authorList>
            <person name="Kang M."/>
        </authorList>
    </citation>
    <scope>NUCLEOTIDE SEQUENCE</scope>
    <source>
        <strain evidence="5">KVB221</strain>
    </source>
</reference>
<dbReference type="PANTHER" id="PTHR37482">
    <property type="entry name" value="OUTER MEMBRANE PROTEIN ASSEMBLY FACTOR BAME"/>
    <property type="match status" value="1"/>
</dbReference>
<dbReference type="GO" id="GO:1990063">
    <property type="term" value="C:Bam protein complex"/>
    <property type="evidence" value="ECO:0007669"/>
    <property type="project" value="TreeGrafter"/>
</dbReference>
<evidence type="ECO:0000259" key="4">
    <source>
        <dbReference type="Pfam" id="PF04355"/>
    </source>
</evidence>
<dbReference type="AlphaFoldDB" id="A0A937CMV1"/>
<keyword evidence="1" id="KW-0732">Signal</keyword>
<keyword evidence="3" id="KW-0998">Cell outer membrane</keyword>
<dbReference type="InterPro" id="IPR007450">
    <property type="entry name" value="BamE_dom"/>
</dbReference>
<keyword evidence="2" id="KW-0472">Membrane</keyword>